<comment type="caution">
    <text evidence="3">The sequence shown here is derived from an EMBL/GenBank/DDBJ whole genome shotgun (WGS) entry which is preliminary data.</text>
</comment>
<organism evidence="3 4">
    <name type="scientific">Penicillium malachiteum</name>
    <dbReference type="NCBI Taxonomy" id="1324776"/>
    <lineage>
        <taxon>Eukaryota</taxon>
        <taxon>Fungi</taxon>
        <taxon>Dikarya</taxon>
        <taxon>Ascomycota</taxon>
        <taxon>Pezizomycotina</taxon>
        <taxon>Eurotiomycetes</taxon>
        <taxon>Eurotiomycetidae</taxon>
        <taxon>Eurotiales</taxon>
        <taxon>Aspergillaceae</taxon>
        <taxon>Penicillium</taxon>
    </lineage>
</organism>
<dbReference type="EMBL" id="JAQJAN010000012">
    <property type="protein sequence ID" value="KAJ5716188.1"/>
    <property type="molecule type" value="Genomic_DNA"/>
</dbReference>
<accession>A0AAD6MTF5</accession>
<keyword evidence="4" id="KW-1185">Reference proteome</keyword>
<evidence type="ECO:0000313" key="4">
    <source>
        <dbReference type="Proteomes" id="UP001215712"/>
    </source>
</evidence>
<feature type="chain" id="PRO_5042160684" evidence="2">
    <location>
        <begin position="20"/>
        <end position="294"/>
    </location>
</feature>
<gene>
    <name evidence="3" type="ORF">N7493_008099</name>
</gene>
<dbReference type="PANTHER" id="PTHR36195:SF6">
    <property type="entry name" value="SECRETED THAUMATIN-LIKE PROTEIN CALA"/>
    <property type="match status" value="1"/>
</dbReference>
<evidence type="ECO:0000313" key="3">
    <source>
        <dbReference type="EMBL" id="KAJ5716188.1"/>
    </source>
</evidence>
<protein>
    <submittedName>
        <fullName evidence="3">Secreted thaumatin-like protein calA</fullName>
    </submittedName>
</protein>
<keyword evidence="2" id="KW-0732">Signal</keyword>
<dbReference type="InterPro" id="IPR006771">
    <property type="entry name" value="CetA-like"/>
</dbReference>
<name>A0AAD6MTF5_9EURO</name>
<proteinExistence type="predicted"/>
<dbReference type="Proteomes" id="UP001215712">
    <property type="component" value="Unassembled WGS sequence"/>
</dbReference>
<feature type="signal peptide" evidence="2">
    <location>
        <begin position="1"/>
        <end position="19"/>
    </location>
</feature>
<dbReference type="Pfam" id="PF04681">
    <property type="entry name" value="Bys1"/>
    <property type="match status" value="1"/>
</dbReference>
<dbReference type="PANTHER" id="PTHR36195">
    <property type="entry name" value="DOMAIN PROTEIN, PUTATIVE (AFU_ORTHOLOGUE AFUA_5G01990)-RELATED-RELATED"/>
    <property type="match status" value="1"/>
</dbReference>
<sequence length="294" mass="30924">MRVITALGLAASLTGMVAARPHAHGHGHQAAHAAHAAHEKRDFILDIVTEYAFVTVYPDGSPVAEPTTTSTPVAVETPTPTPTSSTQAVAVDLAIEIPSSSSTVVPTTTSSIEISTSTPEPTTTATPTWTTSTTNVASSTSDVIESATATAGSGVKIYNNMNETIYLWTTSDVSEGMNTLIPKGGSYYENWQINSDGGGISIKMGTDTEEQSVLQFEYTKEDETLWWDMSSINLDKDSAIVKAGFEVTSNDSSCSTVTCDAGDADCSESYQHPDDIDTLSCTSSAAFVLTLGLD</sequence>
<evidence type="ECO:0000256" key="2">
    <source>
        <dbReference type="SAM" id="SignalP"/>
    </source>
</evidence>
<reference evidence="3" key="1">
    <citation type="journal article" date="2023" name="IMA Fungus">
        <title>Comparative genomic study of the Penicillium genus elucidates a diverse pangenome and 15 lateral gene transfer events.</title>
        <authorList>
            <person name="Petersen C."/>
            <person name="Sorensen T."/>
            <person name="Nielsen M.R."/>
            <person name="Sondergaard T.E."/>
            <person name="Sorensen J.L."/>
            <person name="Fitzpatrick D.A."/>
            <person name="Frisvad J.C."/>
            <person name="Nielsen K.L."/>
        </authorList>
    </citation>
    <scope>NUCLEOTIDE SEQUENCE</scope>
    <source>
        <strain evidence="3">IBT 17514</strain>
    </source>
</reference>
<reference evidence="3" key="2">
    <citation type="submission" date="2023-01" db="EMBL/GenBank/DDBJ databases">
        <authorList>
            <person name="Petersen C."/>
        </authorList>
    </citation>
    <scope>NUCLEOTIDE SEQUENCE</scope>
    <source>
        <strain evidence="3">IBT 17514</strain>
    </source>
</reference>
<dbReference type="AlphaFoldDB" id="A0AAD6MTF5"/>
<evidence type="ECO:0000256" key="1">
    <source>
        <dbReference type="SAM" id="MobiDB-lite"/>
    </source>
</evidence>
<feature type="region of interest" description="Disordered" evidence="1">
    <location>
        <begin position="64"/>
        <end position="85"/>
    </location>
</feature>
<feature type="region of interest" description="Disordered" evidence="1">
    <location>
        <begin position="102"/>
        <end position="133"/>
    </location>
</feature>